<evidence type="ECO:0000313" key="3">
    <source>
        <dbReference type="EMBL" id="WJW69119.1"/>
    </source>
</evidence>
<reference evidence="3" key="1">
    <citation type="journal article" date="2024" name="Nature">
        <title>Anoxygenic phototroph of the Chloroflexota uses a type I reaction centre.</title>
        <authorList>
            <person name="Tsuji J.M."/>
            <person name="Shaw N.A."/>
            <person name="Nagashima S."/>
            <person name="Venkiteswaran J.J."/>
            <person name="Schiff S.L."/>
            <person name="Watanabe T."/>
            <person name="Fukui M."/>
            <person name="Hanada S."/>
            <person name="Tank M."/>
            <person name="Neufeld J.D."/>
        </authorList>
    </citation>
    <scope>NUCLEOTIDE SEQUENCE</scope>
    <source>
        <strain evidence="3">L227-S17</strain>
    </source>
</reference>
<dbReference type="SUPFAM" id="SSF53850">
    <property type="entry name" value="Periplasmic binding protein-like II"/>
    <property type="match status" value="1"/>
</dbReference>
<feature type="chain" id="PRO_5046605546" evidence="2">
    <location>
        <begin position="28"/>
        <end position="396"/>
    </location>
</feature>
<organism evidence="3 4">
    <name type="scientific">Candidatus Chlorohelix allophototropha</name>
    <dbReference type="NCBI Taxonomy" id="3003348"/>
    <lineage>
        <taxon>Bacteria</taxon>
        <taxon>Bacillati</taxon>
        <taxon>Chloroflexota</taxon>
        <taxon>Chloroflexia</taxon>
        <taxon>Candidatus Chloroheliales</taxon>
        <taxon>Candidatus Chloroheliaceae</taxon>
        <taxon>Candidatus Chlorohelix</taxon>
    </lineage>
</organism>
<keyword evidence="1 2" id="KW-0732">Signal</keyword>
<dbReference type="Pfam" id="PF13343">
    <property type="entry name" value="SBP_bac_6"/>
    <property type="match status" value="1"/>
</dbReference>
<accession>A0ABY9B7E0</accession>
<gene>
    <name evidence="3" type="ORF">OZ401_002712</name>
</gene>
<name>A0ABY9B7E0_9CHLR</name>
<keyword evidence="4" id="KW-1185">Reference proteome</keyword>
<dbReference type="PANTHER" id="PTHR30006:SF2">
    <property type="entry name" value="ABC TRANSPORTER SUBSTRATE-BINDING PROTEIN"/>
    <property type="match status" value="1"/>
</dbReference>
<dbReference type="Proteomes" id="UP001431572">
    <property type="component" value="Chromosome 2"/>
</dbReference>
<evidence type="ECO:0000256" key="2">
    <source>
        <dbReference type="SAM" id="SignalP"/>
    </source>
</evidence>
<sequence length="396" mass="41493">MLKRKTSHLRMTLVLTAIMTLVLSACGDNTATPVPATTAATATTAAKSPVAGTTQAANLDQLVAAAKQEGSLTTIALPHDWCGYGDLITNFKQKYGLQVTELNPDGSSGDEIEAIKANTQNKGPQAPDVIDVGLSFGPQAKAANLIQPYKVSTWATIPDTAKDAEGYWYGDYYGVMAMSVNTDVVKNPPAEWADLLKPEYKGKVALSGDPRTAAQAIAGVYAVALAQGGSLDNAQAGIDFFASLNKAGNFVPVIAKGATLASGETPIVLGWDYNALAAKDSLKGNPPVSVVVPTKGVLAGVYVQAISAYAPHPNAAKLWMEYLYSDAGQLGWLKGYCHPIRYNDLASRNAIPADVAAKLPPAANYATAQFPTLDQYSKATALITKSWDSAVGANVK</sequence>
<protein>
    <submittedName>
        <fullName evidence="3">ABC transporter substrate-binding protein</fullName>
    </submittedName>
</protein>
<evidence type="ECO:0000313" key="4">
    <source>
        <dbReference type="Proteomes" id="UP001431572"/>
    </source>
</evidence>
<dbReference type="PANTHER" id="PTHR30006">
    <property type="entry name" value="THIAMINE-BINDING PERIPLASMIC PROTEIN-RELATED"/>
    <property type="match status" value="1"/>
</dbReference>
<dbReference type="PROSITE" id="PS51257">
    <property type="entry name" value="PROKAR_LIPOPROTEIN"/>
    <property type="match status" value="1"/>
</dbReference>
<proteinExistence type="predicted"/>
<dbReference type="Gene3D" id="3.40.190.10">
    <property type="entry name" value="Periplasmic binding protein-like II"/>
    <property type="match status" value="2"/>
</dbReference>
<evidence type="ECO:0000256" key="1">
    <source>
        <dbReference type="ARBA" id="ARBA00022729"/>
    </source>
</evidence>
<feature type="signal peptide" evidence="2">
    <location>
        <begin position="1"/>
        <end position="27"/>
    </location>
</feature>
<dbReference type="EMBL" id="CP128400">
    <property type="protein sequence ID" value="WJW69119.1"/>
    <property type="molecule type" value="Genomic_DNA"/>
</dbReference>